<comment type="caution">
    <text evidence="2">The sequence shown here is derived from an EMBL/GenBank/DDBJ whole genome shotgun (WGS) entry which is preliminary data.</text>
</comment>
<name>A0A938X6B3_9FIRM</name>
<evidence type="ECO:0000313" key="2">
    <source>
        <dbReference type="EMBL" id="MBM6920660.1"/>
    </source>
</evidence>
<protein>
    <submittedName>
        <fullName evidence="2">Uncharacterized protein</fullName>
    </submittedName>
</protein>
<gene>
    <name evidence="2" type="ORF">H6A12_05760</name>
</gene>
<evidence type="ECO:0000256" key="1">
    <source>
        <dbReference type="SAM" id="Phobius"/>
    </source>
</evidence>
<evidence type="ECO:0000313" key="3">
    <source>
        <dbReference type="Proteomes" id="UP000774750"/>
    </source>
</evidence>
<dbReference type="RefSeq" id="WP_204445770.1">
    <property type="nucleotide sequence ID" value="NZ_JACJKY010000007.1"/>
</dbReference>
<sequence length="248" mass="28014">MADLKKYNKERQEMIEARRQKAEGKIGEAQTVAYVGPQTPKEKIENFWYHYKWFVVVGAALAVLIIIVAIQMLNRPAFDVSVVVASETSLEGLEPLFEPGFESIVDDYDQNGEKQVEVSIFKLGAAEGQNVSPEVGQMNYAKLTGRVTNRKDFIFLLDEVGHDFLTNLGIEFEDISVFTGSSEPQGDRYMLDGTTAAELIHFSDTGEELFLCFADFDAYSEKLKSDPEYQTIYENQREFFEKLIAPAS</sequence>
<keyword evidence="3" id="KW-1185">Reference proteome</keyword>
<keyword evidence="1" id="KW-1133">Transmembrane helix</keyword>
<feature type="transmembrane region" description="Helical" evidence="1">
    <location>
        <begin position="53"/>
        <end position="73"/>
    </location>
</feature>
<accession>A0A938X6B3</accession>
<organism evidence="2 3">
    <name type="scientific">Merdimmobilis hominis</name>
    <dbReference type="NCBI Taxonomy" id="2897707"/>
    <lineage>
        <taxon>Bacteria</taxon>
        <taxon>Bacillati</taxon>
        <taxon>Bacillota</taxon>
        <taxon>Clostridia</taxon>
        <taxon>Eubacteriales</taxon>
        <taxon>Oscillospiraceae</taxon>
        <taxon>Merdimmobilis</taxon>
    </lineage>
</organism>
<keyword evidence="1" id="KW-0472">Membrane</keyword>
<dbReference type="EMBL" id="JACJKY010000007">
    <property type="protein sequence ID" value="MBM6920660.1"/>
    <property type="molecule type" value="Genomic_DNA"/>
</dbReference>
<keyword evidence="1" id="KW-0812">Transmembrane</keyword>
<reference evidence="2" key="1">
    <citation type="submission" date="2020-08" db="EMBL/GenBank/DDBJ databases">
        <authorList>
            <person name="Cejkova D."/>
            <person name="Kubasova T."/>
            <person name="Jahodarova E."/>
            <person name="Rychlik I."/>
        </authorList>
    </citation>
    <scope>NUCLEOTIDE SEQUENCE</scope>
    <source>
        <strain evidence="2">An559</strain>
    </source>
</reference>
<proteinExistence type="predicted"/>
<dbReference type="AlphaFoldDB" id="A0A938X6B3"/>
<dbReference type="Proteomes" id="UP000774750">
    <property type="component" value="Unassembled WGS sequence"/>
</dbReference>
<reference evidence="2" key="2">
    <citation type="journal article" date="2021" name="Sci. Rep.">
        <title>The distribution of antibiotic resistance genes in chicken gut microbiota commensals.</title>
        <authorList>
            <person name="Juricova H."/>
            <person name="Matiasovicova J."/>
            <person name="Kubasova T."/>
            <person name="Cejkova D."/>
            <person name="Rychlik I."/>
        </authorList>
    </citation>
    <scope>NUCLEOTIDE SEQUENCE</scope>
    <source>
        <strain evidence="2">An559</strain>
    </source>
</reference>